<evidence type="ECO:0000256" key="7">
    <source>
        <dbReference type="ARBA" id="ARBA00023136"/>
    </source>
</evidence>
<keyword evidence="4" id="KW-0812">Transmembrane</keyword>
<dbReference type="PROSITE" id="PS50267">
    <property type="entry name" value="NA_NEUROTRAN_SYMP_3"/>
    <property type="match status" value="2"/>
</dbReference>
<dbReference type="InterPro" id="IPR037272">
    <property type="entry name" value="SNS_sf"/>
</dbReference>
<dbReference type="EMBL" id="OB660342">
    <property type="protein sequence ID" value="CAD7224291.1"/>
    <property type="molecule type" value="Genomic_DNA"/>
</dbReference>
<dbReference type="PANTHER" id="PTHR11616:SF240">
    <property type="entry name" value="BLOATED TUBULES, ISOFORM B-RELATED"/>
    <property type="match status" value="1"/>
</dbReference>
<sequence length="204" mass="22920">MRFIFAVFVTNLPWIECGKGFDSAITATLDGYGLGLKFYLVPIMSQLVNVDSWQRGISQIFFSFGLGEGCVTQLASYNRFHGNATWNSTLRTRLRNDDGAGLAFNEVVFQNLYLLHHAHINLGAHDVCSVYFYAKIASLASRRTWQERIEEAAKASDKPHRGIWQSGGDYMMNLVGYTVGIGNIWRYPFVLYESGGGSSRIRLV</sequence>
<dbReference type="GO" id="GO:0015293">
    <property type="term" value="F:symporter activity"/>
    <property type="evidence" value="ECO:0007669"/>
    <property type="project" value="UniProtKB-KW"/>
</dbReference>
<keyword evidence="5" id="KW-0769">Symport</keyword>
<keyword evidence="8" id="KW-0479">Metal-binding</keyword>
<comment type="similarity">
    <text evidence="2">Belongs to the sodium:neurotransmitter symporter (SNF) (TC 2.A.22) family.</text>
</comment>
<dbReference type="InterPro" id="IPR000175">
    <property type="entry name" value="Na/ntran_symport"/>
</dbReference>
<proteinExistence type="inferred from homology"/>
<dbReference type="GO" id="GO:0046872">
    <property type="term" value="F:metal ion binding"/>
    <property type="evidence" value="ECO:0007669"/>
    <property type="project" value="UniProtKB-KW"/>
</dbReference>
<evidence type="ECO:0000256" key="2">
    <source>
        <dbReference type="ARBA" id="ARBA00006459"/>
    </source>
</evidence>
<keyword evidence="3" id="KW-0813">Transport</keyword>
<comment type="subcellular location">
    <subcellularLocation>
        <location evidence="1">Membrane</location>
        <topology evidence="1">Multi-pass membrane protein</topology>
    </subcellularLocation>
</comment>
<dbReference type="SUPFAM" id="SSF161070">
    <property type="entry name" value="SNF-like"/>
    <property type="match status" value="2"/>
</dbReference>
<evidence type="ECO:0000313" key="9">
    <source>
        <dbReference type="EMBL" id="CAD7224291.1"/>
    </source>
</evidence>
<dbReference type="Pfam" id="PF00209">
    <property type="entry name" value="SNF"/>
    <property type="match status" value="2"/>
</dbReference>
<name>A0A7R8ZJY6_9CRUS</name>
<evidence type="ECO:0000256" key="1">
    <source>
        <dbReference type="ARBA" id="ARBA00004141"/>
    </source>
</evidence>
<protein>
    <submittedName>
        <fullName evidence="9">Uncharacterized protein</fullName>
    </submittedName>
</protein>
<dbReference type="GO" id="GO:0005886">
    <property type="term" value="C:plasma membrane"/>
    <property type="evidence" value="ECO:0007669"/>
    <property type="project" value="TreeGrafter"/>
</dbReference>
<keyword evidence="6" id="KW-1133">Transmembrane helix</keyword>
<organism evidence="9">
    <name type="scientific">Cyprideis torosa</name>
    <dbReference type="NCBI Taxonomy" id="163714"/>
    <lineage>
        <taxon>Eukaryota</taxon>
        <taxon>Metazoa</taxon>
        <taxon>Ecdysozoa</taxon>
        <taxon>Arthropoda</taxon>
        <taxon>Crustacea</taxon>
        <taxon>Oligostraca</taxon>
        <taxon>Ostracoda</taxon>
        <taxon>Podocopa</taxon>
        <taxon>Podocopida</taxon>
        <taxon>Cytherocopina</taxon>
        <taxon>Cytheroidea</taxon>
        <taxon>Cytherideidae</taxon>
        <taxon>Cyprideis</taxon>
    </lineage>
</organism>
<evidence type="ECO:0000256" key="8">
    <source>
        <dbReference type="PIRSR" id="PIRSR600175-1"/>
    </source>
</evidence>
<dbReference type="PANTHER" id="PTHR11616">
    <property type="entry name" value="SODIUM/CHLORIDE DEPENDENT TRANSPORTER"/>
    <property type="match status" value="1"/>
</dbReference>
<evidence type="ECO:0000256" key="3">
    <source>
        <dbReference type="ARBA" id="ARBA00022448"/>
    </source>
</evidence>
<accession>A0A7R8ZJY6</accession>
<dbReference type="GO" id="GO:0006865">
    <property type="term" value="P:amino acid transport"/>
    <property type="evidence" value="ECO:0007669"/>
    <property type="project" value="TreeGrafter"/>
</dbReference>
<evidence type="ECO:0000256" key="5">
    <source>
        <dbReference type="ARBA" id="ARBA00022847"/>
    </source>
</evidence>
<keyword evidence="7" id="KW-0472">Membrane</keyword>
<evidence type="ECO:0000256" key="4">
    <source>
        <dbReference type="ARBA" id="ARBA00022692"/>
    </source>
</evidence>
<keyword evidence="8" id="KW-0915">Sodium</keyword>
<dbReference type="OrthoDB" id="6581954at2759"/>
<evidence type="ECO:0000256" key="6">
    <source>
        <dbReference type="ARBA" id="ARBA00022989"/>
    </source>
</evidence>
<feature type="binding site" evidence="8">
    <location>
        <position position="63"/>
    </location>
    <ligand>
        <name>Na(+)</name>
        <dbReference type="ChEBI" id="CHEBI:29101"/>
        <label>1</label>
    </ligand>
</feature>
<dbReference type="AlphaFoldDB" id="A0A7R8ZJY6"/>
<reference evidence="9" key="1">
    <citation type="submission" date="2020-11" db="EMBL/GenBank/DDBJ databases">
        <authorList>
            <person name="Tran Van P."/>
        </authorList>
    </citation>
    <scope>NUCLEOTIDE SEQUENCE</scope>
</reference>
<gene>
    <name evidence="9" type="ORF">CTOB1V02_LOCUS2258</name>
</gene>
<dbReference type="GO" id="GO:0035725">
    <property type="term" value="P:sodium ion transmembrane transport"/>
    <property type="evidence" value="ECO:0007669"/>
    <property type="project" value="TreeGrafter"/>
</dbReference>